<sequence length="353" mass="38768">GLSYAQTPIEFRGYAPSSIEPPLPHAQSPITPIDSRPQSILNPHSIPSRPPPSYLTAAYPNEKAPPSPLSSLDSTRIAPPRIVTQQPKSHARRRSNLSPINTNVEQFTMPPIPSTPKSYPTETPALPSKTPITPISPRLIKDPVDHQLLSPPANNQISYAAGPYSPHGLTSNTRHAVFSPDSAHGPNGLDFTLHQPGQIKHPNMDLSGEGTSREWKHSLCECGDMSTLFTGLVCPCILYGRTSYRLSQRSAKKDPTDMLSYQTTNGHCMMMGIACGIWGLFPALQRTRLRHAYKLRGSIGSDLLKGCCCCCCVAVQNEREMKDREENARRFAGPASTETEVYTKTGQMVYRPQ</sequence>
<dbReference type="PANTHER" id="PTHR15907">
    <property type="entry name" value="DUF614 FAMILY PROTEIN-RELATED"/>
    <property type="match status" value="1"/>
</dbReference>
<feature type="non-terminal residue" evidence="2">
    <location>
        <position position="353"/>
    </location>
</feature>
<evidence type="ECO:0000313" key="3">
    <source>
        <dbReference type="Proteomes" id="UP000799428"/>
    </source>
</evidence>
<keyword evidence="3" id="KW-1185">Reference proteome</keyword>
<dbReference type="NCBIfam" id="TIGR01571">
    <property type="entry name" value="A_thal_Cys_rich"/>
    <property type="match status" value="1"/>
</dbReference>
<dbReference type="EMBL" id="MU005777">
    <property type="protein sequence ID" value="KAF2706015.1"/>
    <property type="molecule type" value="Genomic_DNA"/>
</dbReference>
<name>A0A6G1K0G6_9PLEO</name>
<evidence type="ECO:0000256" key="1">
    <source>
        <dbReference type="SAM" id="MobiDB-lite"/>
    </source>
</evidence>
<dbReference type="Proteomes" id="UP000799428">
    <property type="component" value="Unassembled WGS sequence"/>
</dbReference>
<proteinExistence type="predicted"/>
<protein>
    <submittedName>
        <fullName evidence="2">PLAC8-domain-containing protein</fullName>
    </submittedName>
</protein>
<gene>
    <name evidence="2" type="ORF">K504DRAFT_347662</name>
</gene>
<organism evidence="2 3">
    <name type="scientific">Pleomassaria siparia CBS 279.74</name>
    <dbReference type="NCBI Taxonomy" id="1314801"/>
    <lineage>
        <taxon>Eukaryota</taxon>
        <taxon>Fungi</taxon>
        <taxon>Dikarya</taxon>
        <taxon>Ascomycota</taxon>
        <taxon>Pezizomycotina</taxon>
        <taxon>Dothideomycetes</taxon>
        <taxon>Pleosporomycetidae</taxon>
        <taxon>Pleosporales</taxon>
        <taxon>Pleomassariaceae</taxon>
        <taxon>Pleomassaria</taxon>
    </lineage>
</organism>
<evidence type="ECO:0000313" key="2">
    <source>
        <dbReference type="EMBL" id="KAF2706015.1"/>
    </source>
</evidence>
<feature type="compositionally biased region" description="Polar residues" evidence="1">
    <location>
        <begin position="96"/>
        <end position="106"/>
    </location>
</feature>
<dbReference type="InterPro" id="IPR006461">
    <property type="entry name" value="PLAC_motif_containing"/>
</dbReference>
<accession>A0A6G1K0G6</accession>
<feature type="non-terminal residue" evidence="2">
    <location>
        <position position="1"/>
    </location>
</feature>
<dbReference type="Pfam" id="PF04749">
    <property type="entry name" value="PLAC8"/>
    <property type="match status" value="1"/>
</dbReference>
<feature type="region of interest" description="Disordered" evidence="1">
    <location>
        <begin position="1"/>
        <end position="135"/>
    </location>
</feature>
<dbReference type="AlphaFoldDB" id="A0A6G1K0G6"/>
<reference evidence="2" key="1">
    <citation type="journal article" date="2020" name="Stud. Mycol.">
        <title>101 Dothideomycetes genomes: a test case for predicting lifestyles and emergence of pathogens.</title>
        <authorList>
            <person name="Haridas S."/>
            <person name="Albert R."/>
            <person name="Binder M."/>
            <person name="Bloem J."/>
            <person name="Labutti K."/>
            <person name="Salamov A."/>
            <person name="Andreopoulos B."/>
            <person name="Baker S."/>
            <person name="Barry K."/>
            <person name="Bills G."/>
            <person name="Bluhm B."/>
            <person name="Cannon C."/>
            <person name="Castanera R."/>
            <person name="Culley D."/>
            <person name="Daum C."/>
            <person name="Ezra D."/>
            <person name="Gonzalez J."/>
            <person name="Henrissat B."/>
            <person name="Kuo A."/>
            <person name="Liang C."/>
            <person name="Lipzen A."/>
            <person name="Lutzoni F."/>
            <person name="Magnuson J."/>
            <person name="Mondo S."/>
            <person name="Nolan M."/>
            <person name="Ohm R."/>
            <person name="Pangilinan J."/>
            <person name="Park H.-J."/>
            <person name="Ramirez L."/>
            <person name="Alfaro M."/>
            <person name="Sun H."/>
            <person name="Tritt A."/>
            <person name="Yoshinaga Y."/>
            <person name="Zwiers L.-H."/>
            <person name="Turgeon B."/>
            <person name="Goodwin S."/>
            <person name="Spatafora J."/>
            <person name="Crous P."/>
            <person name="Grigoriev I."/>
        </authorList>
    </citation>
    <scope>NUCLEOTIDE SEQUENCE</scope>
    <source>
        <strain evidence="2">CBS 279.74</strain>
    </source>
</reference>
<dbReference type="OrthoDB" id="1045822at2759"/>